<name>A0A9W8Z3K2_9PEZI</name>
<feature type="domain" description="HD/PDEase" evidence="1">
    <location>
        <begin position="28"/>
        <end position="155"/>
    </location>
</feature>
<evidence type="ECO:0000313" key="3">
    <source>
        <dbReference type="Proteomes" id="UP001140453"/>
    </source>
</evidence>
<dbReference type="CDD" id="cd00077">
    <property type="entry name" value="HDc"/>
    <property type="match status" value="1"/>
</dbReference>
<dbReference type="PANTHER" id="PTHR33594:SF1">
    <property type="entry name" value="HD_PDEASE DOMAIN-CONTAINING PROTEIN"/>
    <property type="match status" value="1"/>
</dbReference>
<gene>
    <name evidence="2" type="ORF">N0V93_000198</name>
</gene>
<dbReference type="SMART" id="SM00471">
    <property type="entry name" value="HDc"/>
    <property type="match status" value="1"/>
</dbReference>
<dbReference type="PANTHER" id="PTHR33594">
    <property type="entry name" value="SUPERFAMILY HYDROLASE, PUTATIVE (AFU_ORTHOLOGUE AFUA_1G03035)-RELATED"/>
    <property type="match status" value="1"/>
</dbReference>
<dbReference type="AlphaFoldDB" id="A0A9W8Z3K2"/>
<comment type="caution">
    <text evidence="2">The sequence shown here is derived from an EMBL/GenBank/DDBJ whole genome shotgun (WGS) entry which is preliminary data.</text>
</comment>
<dbReference type="Proteomes" id="UP001140453">
    <property type="component" value="Unassembled WGS sequence"/>
</dbReference>
<organism evidence="2 3">
    <name type="scientific">Gnomoniopsis smithogilvyi</name>
    <dbReference type="NCBI Taxonomy" id="1191159"/>
    <lineage>
        <taxon>Eukaryota</taxon>
        <taxon>Fungi</taxon>
        <taxon>Dikarya</taxon>
        <taxon>Ascomycota</taxon>
        <taxon>Pezizomycotina</taxon>
        <taxon>Sordariomycetes</taxon>
        <taxon>Sordariomycetidae</taxon>
        <taxon>Diaporthales</taxon>
        <taxon>Gnomoniaceae</taxon>
        <taxon>Gnomoniopsis</taxon>
    </lineage>
</organism>
<keyword evidence="3" id="KW-1185">Reference proteome</keyword>
<dbReference type="EMBL" id="JAPEVB010000001">
    <property type="protein sequence ID" value="KAJ4395982.1"/>
    <property type="molecule type" value="Genomic_DNA"/>
</dbReference>
<dbReference type="Pfam" id="PF01966">
    <property type="entry name" value="HD"/>
    <property type="match status" value="1"/>
</dbReference>
<dbReference type="InterPro" id="IPR006674">
    <property type="entry name" value="HD_domain"/>
</dbReference>
<evidence type="ECO:0000259" key="1">
    <source>
        <dbReference type="SMART" id="SM00471"/>
    </source>
</evidence>
<proteinExistence type="predicted"/>
<dbReference type="SUPFAM" id="SSF109604">
    <property type="entry name" value="HD-domain/PDEase-like"/>
    <property type="match status" value="1"/>
</dbReference>
<protein>
    <recommendedName>
        <fullName evidence="1">HD/PDEase domain-containing protein</fullName>
    </recommendedName>
</protein>
<evidence type="ECO:0000313" key="2">
    <source>
        <dbReference type="EMBL" id="KAJ4395982.1"/>
    </source>
</evidence>
<dbReference type="Gene3D" id="1.10.3210.50">
    <property type="match status" value="1"/>
</dbReference>
<sequence length="223" mass="25391">MAVAIILDTDPLLLSVVQFVQQYMAQNDASHNFEHIQRVVGLAKYIYTQSTDLFRSQLDFRIIKLAALLHDVGDRKYLKEGEDPHTMVYHLLQNLGAPQHLAQRVQTVCLGVSYSHEMRNPDRVQQLVLLHPELAVVQDADRLDSIGAIGVGRCFTFGGARTDSVSMEEAMEQVETRLLRVGDMMKTEVGRRLAKERSRRLMVFRDWYREEEALVGMVGGSLY</sequence>
<accession>A0A9W8Z3K2</accession>
<dbReference type="InterPro" id="IPR003607">
    <property type="entry name" value="HD/PDEase_dom"/>
</dbReference>
<reference evidence="2" key="1">
    <citation type="submission" date="2022-10" db="EMBL/GenBank/DDBJ databases">
        <title>Tapping the CABI collections for fungal endophytes: first genome assemblies for Collariella, Neodidymelliopsis, Ascochyta clinopodiicola, Didymella pomorum, Didymosphaeria variabile, Neocosmospora piperis and Neocucurbitaria cava.</title>
        <authorList>
            <person name="Hill R."/>
        </authorList>
    </citation>
    <scope>NUCLEOTIDE SEQUENCE</scope>
    <source>
        <strain evidence="2">IMI 355082</strain>
    </source>
</reference>
<dbReference type="OrthoDB" id="16547at2759"/>